<sequence length="137" mass="15664">MRFYLILLPIIFILSLFQGAFLLPNLVLLLVLLMAVTRPPKQVVWLAFWSGLLLDLAKGNALGFSSFLFLAFSLVLFFYRRRFDATHPLFLSGFVFLVAVAYNRIFFLDWQWQQALVLALLAFLLRPLAPPSAGLKL</sequence>
<dbReference type="AlphaFoldDB" id="A0A2H0WPZ4"/>
<dbReference type="NCBIfam" id="TIGR03426">
    <property type="entry name" value="shape_MreD"/>
    <property type="match status" value="1"/>
</dbReference>
<evidence type="ECO:0000256" key="2">
    <source>
        <dbReference type="ARBA" id="ARBA00007776"/>
    </source>
</evidence>
<comment type="similarity">
    <text evidence="2">Belongs to the MreD family.</text>
</comment>
<keyword evidence="3" id="KW-1003">Cell membrane</keyword>
<protein>
    <submittedName>
        <fullName evidence="9">Rod shape-determining protein MreD</fullName>
    </submittedName>
</protein>
<feature type="transmembrane region" description="Helical" evidence="8">
    <location>
        <begin position="89"/>
        <end position="106"/>
    </location>
</feature>
<evidence type="ECO:0000256" key="6">
    <source>
        <dbReference type="ARBA" id="ARBA00022989"/>
    </source>
</evidence>
<accession>A0A2H0WPZ4</accession>
<feature type="transmembrane region" description="Helical" evidence="8">
    <location>
        <begin position="56"/>
        <end position="77"/>
    </location>
</feature>
<reference evidence="10" key="1">
    <citation type="submission" date="2017-09" db="EMBL/GenBank/DDBJ databases">
        <title>Depth-based differentiation of microbial function through sediment-hosted aquifers and enrichment of novel symbionts in the deep terrestrial subsurface.</title>
        <authorList>
            <person name="Probst A.J."/>
            <person name="Ladd B."/>
            <person name="Jarett J.K."/>
            <person name="Geller-Mcgrath D.E."/>
            <person name="Sieber C.M.K."/>
            <person name="Emerson J.B."/>
            <person name="Anantharaman K."/>
            <person name="Thomas B.C."/>
            <person name="Malmstrom R."/>
            <person name="Stieglmeier M."/>
            <person name="Klingl A."/>
            <person name="Woyke T."/>
            <person name="Ryan C.M."/>
            <person name="Banfield J.F."/>
        </authorList>
    </citation>
    <scope>NUCLEOTIDE SEQUENCE [LARGE SCALE GENOMIC DNA]</scope>
</reference>
<evidence type="ECO:0000256" key="7">
    <source>
        <dbReference type="ARBA" id="ARBA00023136"/>
    </source>
</evidence>
<dbReference type="EMBL" id="PEZI01000025">
    <property type="protein sequence ID" value="PIS14742.1"/>
    <property type="molecule type" value="Genomic_DNA"/>
</dbReference>
<keyword evidence="4 8" id="KW-0812">Transmembrane</keyword>
<evidence type="ECO:0000313" key="10">
    <source>
        <dbReference type="Proteomes" id="UP000230775"/>
    </source>
</evidence>
<dbReference type="GO" id="GO:0008360">
    <property type="term" value="P:regulation of cell shape"/>
    <property type="evidence" value="ECO:0007669"/>
    <property type="project" value="UniProtKB-KW"/>
</dbReference>
<name>A0A2H0WPZ4_9BACT</name>
<dbReference type="InterPro" id="IPR007227">
    <property type="entry name" value="Cell_shape_determining_MreD"/>
</dbReference>
<evidence type="ECO:0000256" key="1">
    <source>
        <dbReference type="ARBA" id="ARBA00004651"/>
    </source>
</evidence>
<proteinExistence type="inferred from homology"/>
<organism evidence="9 10">
    <name type="scientific">Candidatus Shapirobacteria bacterium CG09_land_8_20_14_0_10_39_12</name>
    <dbReference type="NCBI Taxonomy" id="1974885"/>
    <lineage>
        <taxon>Bacteria</taxon>
        <taxon>Candidatus Shapironibacteriota</taxon>
    </lineage>
</organism>
<dbReference type="GO" id="GO:0005886">
    <property type="term" value="C:plasma membrane"/>
    <property type="evidence" value="ECO:0007669"/>
    <property type="project" value="UniProtKB-SubCell"/>
</dbReference>
<evidence type="ECO:0000313" key="9">
    <source>
        <dbReference type="EMBL" id="PIS14742.1"/>
    </source>
</evidence>
<keyword evidence="7 8" id="KW-0472">Membrane</keyword>
<comment type="caution">
    <text evidence="9">The sequence shown here is derived from an EMBL/GenBank/DDBJ whole genome shotgun (WGS) entry which is preliminary data.</text>
</comment>
<evidence type="ECO:0000256" key="5">
    <source>
        <dbReference type="ARBA" id="ARBA00022960"/>
    </source>
</evidence>
<comment type="subcellular location">
    <subcellularLocation>
        <location evidence="1">Cell membrane</location>
        <topology evidence="1">Multi-pass membrane protein</topology>
    </subcellularLocation>
</comment>
<evidence type="ECO:0000256" key="8">
    <source>
        <dbReference type="SAM" id="Phobius"/>
    </source>
</evidence>
<dbReference type="Pfam" id="PF04093">
    <property type="entry name" value="MreD"/>
    <property type="match status" value="1"/>
</dbReference>
<dbReference type="Proteomes" id="UP000230775">
    <property type="component" value="Unassembled WGS sequence"/>
</dbReference>
<keyword evidence="5" id="KW-0133">Cell shape</keyword>
<feature type="transmembrane region" description="Helical" evidence="8">
    <location>
        <begin position="7"/>
        <end position="36"/>
    </location>
</feature>
<gene>
    <name evidence="9" type="primary">mreD</name>
    <name evidence="9" type="ORF">COT64_01030</name>
</gene>
<evidence type="ECO:0000256" key="4">
    <source>
        <dbReference type="ARBA" id="ARBA00022692"/>
    </source>
</evidence>
<keyword evidence="6 8" id="KW-1133">Transmembrane helix</keyword>
<evidence type="ECO:0000256" key="3">
    <source>
        <dbReference type="ARBA" id="ARBA00022475"/>
    </source>
</evidence>